<name>A0A7X3SKD1_9FIRM</name>
<keyword evidence="4" id="KW-1185">Reference proteome</keyword>
<feature type="transmembrane region" description="Helical" evidence="2">
    <location>
        <begin position="37"/>
        <end position="57"/>
    </location>
</feature>
<keyword evidence="1" id="KW-0175">Coiled coil</keyword>
<reference evidence="3 4" key="1">
    <citation type="submission" date="2019-12" db="EMBL/GenBank/DDBJ databases">
        <title>Sporaefaciens musculi gen. nov., sp. nov., a novel bacterium isolated from the caecum of an obese mouse.</title>
        <authorList>
            <person name="Rasmussen T.S."/>
            <person name="Streidl T."/>
            <person name="Hitch T.C.A."/>
            <person name="Wortmann E."/>
            <person name="Deptula P."/>
            <person name="Hansen M."/>
            <person name="Nielsen D.S."/>
            <person name="Clavel T."/>
            <person name="Vogensen F.K."/>
        </authorList>
    </citation>
    <scope>NUCLEOTIDE SEQUENCE [LARGE SCALE GENOMIC DNA]</scope>
    <source>
        <strain evidence="3 4">WCA-9-b2</strain>
    </source>
</reference>
<comment type="caution">
    <text evidence="3">The sequence shown here is derived from an EMBL/GenBank/DDBJ whole genome shotgun (WGS) entry which is preliminary data.</text>
</comment>
<accession>A0A7X3SKD1</accession>
<gene>
    <name evidence="3" type="ORF">GN277_18975</name>
</gene>
<feature type="coiled-coil region" evidence="1">
    <location>
        <begin position="165"/>
        <end position="277"/>
    </location>
</feature>
<feature type="transmembrane region" description="Helical" evidence="2">
    <location>
        <begin position="6"/>
        <end position="25"/>
    </location>
</feature>
<evidence type="ECO:0000256" key="1">
    <source>
        <dbReference type="SAM" id="Coils"/>
    </source>
</evidence>
<feature type="transmembrane region" description="Helical" evidence="2">
    <location>
        <begin position="137"/>
        <end position="160"/>
    </location>
</feature>
<evidence type="ECO:0000313" key="3">
    <source>
        <dbReference type="EMBL" id="MXP77382.1"/>
    </source>
</evidence>
<dbReference type="Pfam" id="PF06541">
    <property type="entry name" value="ABC_trans_CmpB"/>
    <property type="match status" value="1"/>
</dbReference>
<keyword evidence="2" id="KW-0472">Membrane</keyword>
<feature type="transmembrane region" description="Helical" evidence="2">
    <location>
        <begin position="107"/>
        <end position="131"/>
    </location>
</feature>
<evidence type="ECO:0008006" key="5">
    <source>
        <dbReference type="Google" id="ProtNLM"/>
    </source>
</evidence>
<organism evidence="3 4">
    <name type="scientific">Sporofaciens musculi</name>
    <dbReference type="NCBI Taxonomy" id="2681861"/>
    <lineage>
        <taxon>Bacteria</taxon>
        <taxon>Bacillati</taxon>
        <taxon>Bacillota</taxon>
        <taxon>Clostridia</taxon>
        <taxon>Lachnospirales</taxon>
        <taxon>Lachnospiraceae</taxon>
        <taxon>Sporofaciens</taxon>
    </lineage>
</organism>
<protein>
    <recommendedName>
        <fullName evidence="5">ABC transporter permease</fullName>
    </recommendedName>
</protein>
<keyword evidence="2" id="KW-0812">Transmembrane</keyword>
<keyword evidence="2" id="KW-1133">Transmembrane helix</keyword>
<sequence length="311" mass="35658">MQIYYFILYFFIYGFLGWCTEVAYATVKQKKFVNRGFLNGPICPVYGVGIGMVVMLLEPMSGTIVSLYVVSTALVTTIEGVTGYLMDRLFHHKWWDYSNQPLNIGGYVCLLFSLAWGVACVLIVRVIHPFVCQMVDMIPVTVGIGLAAVLGIALLADLYVTTAEILKLNKKLDTMEKISAELRELSDMIGVNIHESVMETMEFSEETKKQLDSAVSELREKLDSVAQEQKDHLEERIDRVEEKIEAKLYPEEEKALLAELRNKYAELKGKYTELAGRSTLVTRRLIDAFPKMESRLHKEMFNEMRNRIWRR</sequence>
<feature type="transmembrane region" description="Helical" evidence="2">
    <location>
        <begin position="63"/>
        <end position="86"/>
    </location>
</feature>
<dbReference type="EMBL" id="WUQX01000001">
    <property type="protein sequence ID" value="MXP77382.1"/>
    <property type="molecule type" value="Genomic_DNA"/>
</dbReference>
<dbReference type="InterPro" id="IPR010540">
    <property type="entry name" value="CmpB_TMEM229"/>
</dbReference>
<evidence type="ECO:0000313" key="4">
    <source>
        <dbReference type="Proteomes" id="UP000460412"/>
    </source>
</evidence>
<dbReference type="Proteomes" id="UP000460412">
    <property type="component" value="Unassembled WGS sequence"/>
</dbReference>
<dbReference type="AlphaFoldDB" id="A0A7X3SKD1"/>
<dbReference type="Gene3D" id="1.20.120.20">
    <property type="entry name" value="Apolipoprotein"/>
    <property type="match status" value="1"/>
</dbReference>
<proteinExistence type="predicted"/>
<dbReference type="RefSeq" id="WP_159752665.1">
    <property type="nucleotide sequence ID" value="NZ_CASSPE010000169.1"/>
</dbReference>
<evidence type="ECO:0000256" key="2">
    <source>
        <dbReference type="SAM" id="Phobius"/>
    </source>
</evidence>